<accession>A0A1J1GV01</accession>
<proteinExistence type="predicted"/>
<dbReference type="PANTHER" id="PTHR12277:SF81">
    <property type="entry name" value="PROTEIN ABHD13"/>
    <property type="match status" value="1"/>
</dbReference>
<evidence type="ECO:0000256" key="1">
    <source>
        <dbReference type="SAM" id="MobiDB-lite"/>
    </source>
</evidence>
<protein>
    <submittedName>
        <fullName evidence="2">Uncharacterized protein</fullName>
    </submittedName>
</protein>
<dbReference type="OrthoDB" id="382408at2759"/>
<dbReference type="EMBL" id="CVMV01000059">
    <property type="protein sequence ID" value="CRG96343.1"/>
    <property type="molecule type" value="Genomic_DNA"/>
</dbReference>
<organism evidence="2 3">
    <name type="scientific">Plasmodium gallinaceum</name>
    <dbReference type="NCBI Taxonomy" id="5849"/>
    <lineage>
        <taxon>Eukaryota</taxon>
        <taxon>Sar</taxon>
        <taxon>Alveolata</taxon>
        <taxon>Apicomplexa</taxon>
        <taxon>Aconoidasida</taxon>
        <taxon>Haemosporida</taxon>
        <taxon>Plasmodiidae</taxon>
        <taxon>Plasmodium</taxon>
        <taxon>Plasmodium (Haemamoeba)</taxon>
    </lineage>
</organism>
<keyword evidence="3" id="KW-1185">Reference proteome</keyword>
<dbReference type="OMA" id="CDNIFFL"/>
<sequence>MKNVIHSIIFFEKVPEEISEKDKRNSQIEYINIIEEKNANKKKKKWNVNYIQYNLKKIIDRLRVKKKYNKNKCGHKNLFLNKYYLAKNKISSINLINFKFIKKKKKKKMNKLSVNENLLNINKKCVCNLNFNETNNLNVDKDNIKKCNFSDIDNSMNNSKKMNIYINKYIDNYDKNVTEEKKKEIKSRQYLSFLTSPMTKEKKKKTNLCVENSCYFSCKMLKKENCSSKDIYISPFYFQENFNNFPIYCNHKNKKKYDIAMPLKGKQNLSKSTIDSNVTKRKETREKINGKSKVYLNEENVYKTKKKNSYEENKYIMKINKGKQIKKETEGFIFNNNENNIFINELNNTKKLITHNLKKNDDSIDEIIQFDTIKEVYENITSNDYKNALREGEYDQIDTKYNSENDLKNIRIIKNSSYKFIELCSHEQIKPSSVNKHFKDSMENIETNSTKDDNNQLREESSYKNFHKKSDRYKKYTSNKNEININNSRCISYSENNNFSFYDNEDYHDITMSELPKERINKNMLKYKIPVDIERIKNKEMNDIMKKTTDNFPMKNDKNVTKEELINVKSPTIKFIKLDKRNNKKENNFLADIYNLKCVKKSKNEEREDELINYNFVEKKKEKKDDNFLSYNKDNKKKIIYNRIYKNYLKNKNKATCEFIKKNSFYSKQSIIEKFLYFRKDVENKKNKEEYLNSNEIKYSKDSLHKEKSEYFNSIQDIYHLNELKIKKKMKNLKKNRIAKLFVDNDNIYVKDLKIYTNEKRYKNVISNVSNIKITQREILSLPQNPVHLGELENYKCKLNRSIEIPALKIESEDINLFKYKNTWYELFFYNNTNNKETLYNYLIMRLNFELMINQVKDIVIIDKNTEHFNYPYIYNAYLIPPINVHEVENSLRIQKITSDNSFINKGSWNFLKIKNESNSSIKMLSNSDYIDMYDSFCSTKKNLYIPLKNYHSSNKDAKIYTSIYNEINQNKNNLESIIDDNGKERKKEHVSSFLENNIREKNELEVEKEIKRNKVKIDKNNIYYNEKNESMNNNLLSDTQYKKVVFLDSLLYNAPYVYMTFANSKIEPIFPYICENIFFLFEYYYNYLNNSIKHLKENSLKNKLVVPNKNENKDINIIDKTKIINSSREYMKEDNIKEFVDIKNNSIRKNLLNNKLNSISDYKEKYDSINKTNSVDINNFKIRNFINSKLYDSIFNKIRDKNTKKIKKNLDKEDVEIPIYLWIVFGGKDMKSMDSLNIVYKILRYATEIPPVEYEKYVRKLKRVKIKKNQKDNSNDNLCADGKFVVNKKIDIKRYVDIKMEKTPQNRYQQCNFLNSDIRKNIPNNKKSSYKHINKKNLSHRRELPELPKEIFCNKNLYNTSMDIYNRIVAYYNEYNNNYVVFGPNNYNEFLDMYYEEIKRKKKKKKEIKKEKEKEEKEKEKEKEENEEKKERNEKERKKNIYIDKNRKYLKSSEISYSTSNEENLFCEYFKKNKNISCSNSVTLNDCLDNLNNFPCEKNVGENEGESYDFFIEKSDESSNLSTDDELFNFISYHMQGRNPSFEKRKKNFRNDKLNYTDIYGPLIFKNKKKTQKVKYSFLLLDYPAYNNSIGHPSPLTFKTSALAALKEAIKEIKKTNGNKNICINIFGYSLGCSVSLQLLLDIAKSLYNDFFEDANKTPFEKKESEPIKEVKNEGNLYIKLNQNNQKINEYVYDEKKILTFQDIFIDKINSDKILHEQFIKRKNGKEKEKIKLENIHKNNVFDNISYIRNSDKWFDINNCSFYSSENNIIRKKYIDNSYCKKLDTKMKNELNNNNPIKTITINEILSIVKSKKKLKENILKNELKITINKVVLVAPFTNTQKLVKSVLKNSIFYLLSSFVMNKKCSYVHWDNMIVLKEFFKIINDFKKNKYLTEIFQNLTIDFIHGKKDTLVNYEMSLKLFKLTNKMIIKYSLNNIKCFLHIFENEYHSSILNSDSENRILQIIFKPLRLHPFSTINIHKFHFNLYKDMYLLKTVYLQYIANACSKRINM</sequence>
<reference evidence="2" key="1">
    <citation type="submission" date="2015-04" db="EMBL/GenBank/DDBJ databases">
        <authorList>
            <consortium name="Pathogen Informatics"/>
        </authorList>
    </citation>
    <scope>NUCLEOTIDE SEQUENCE [LARGE SCALE GENOMIC DNA]</scope>
    <source>
        <strain evidence="2">8A</strain>
    </source>
</reference>
<dbReference type="SUPFAM" id="SSF53474">
    <property type="entry name" value="alpha/beta-Hydrolases"/>
    <property type="match status" value="1"/>
</dbReference>
<feature type="region of interest" description="Disordered" evidence="1">
    <location>
        <begin position="1406"/>
        <end position="1436"/>
    </location>
</feature>
<dbReference type="PANTHER" id="PTHR12277">
    <property type="entry name" value="ALPHA/BETA HYDROLASE DOMAIN-CONTAINING PROTEIN"/>
    <property type="match status" value="1"/>
</dbReference>
<dbReference type="VEuPathDB" id="PlasmoDB:PGAL8A_00356100"/>
<feature type="compositionally biased region" description="Basic and acidic residues" evidence="1">
    <location>
        <begin position="1409"/>
        <end position="1436"/>
    </location>
</feature>
<dbReference type="InterPro" id="IPR029058">
    <property type="entry name" value="AB_hydrolase_fold"/>
</dbReference>
<dbReference type="GeneID" id="39732091"/>
<name>A0A1J1GV01_PLAGA</name>
<evidence type="ECO:0000313" key="3">
    <source>
        <dbReference type="Proteomes" id="UP000220797"/>
    </source>
</evidence>
<comment type="caution">
    <text evidence="2">The sequence shown here is derived from an EMBL/GenBank/DDBJ whole genome shotgun (WGS) entry which is preliminary data.</text>
</comment>
<dbReference type="Proteomes" id="UP000220797">
    <property type="component" value="Unassembled WGS sequence"/>
</dbReference>
<evidence type="ECO:0000313" key="2">
    <source>
        <dbReference type="EMBL" id="CRG96343.1"/>
    </source>
</evidence>
<gene>
    <name evidence="2" type="ORF">PGAL8A_00356100</name>
</gene>
<dbReference type="RefSeq" id="XP_028529148.1">
    <property type="nucleotide sequence ID" value="XM_028672613.1"/>
</dbReference>